<evidence type="ECO:0008006" key="4">
    <source>
        <dbReference type="Google" id="ProtNLM"/>
    </source>
</evidence>
<name>Q894K3_CLOTE</name>
<proteinExistence type="predicted"/>
<reference evidence="2 3" key="1">
    <citation type="journal article" date="2003" name="Proc. Natl. Acad. Sci. U.S.A.">
        <title>The genome sequence of Clostridium tetani, the causative agent of tetanus disease.</title>
        <authorList>
            <person name="Brueggemann H."/>
            <person name="Baumer S."/>
            <person name="Fricke W.F."/>
            <person name="Wiezer A."/>
            <person name="Liesegang H."/>
            <person name="Decker I."/>
            <person name="Herzberg C."/>
            <person name="Martinez-Arias R."/>
            <person name="Merkl R."/>
            <person name="Henne A."/>
            <person name="Gottschalk G."/>
        </authorList>
    </citation>
    <scope>NUCLEOTIDE SEQUENCE [LARGE SCALE GENOMIC DNA]</scope>
    <source>
        <strain evidence="3">Massachusetts / E88</strain>
    </source>
</reference>
<feature type="transmembrane region" description="Helical" evidence="1">
    <location>
        <begin position="89"/>
        <end position="107"/>
    </location>
</feature>
<keyword evidence="1" id="KW-1133">Transmembrane helix</keyword>
<evidence type="ECO:0000256" key="1">
    <source>
        <dbReference type="SAM" id="Phobius"/>
    </source>
</evidence>
<sequence>MVYGTNYRELCKLLFLCNSTQYFEIGGCFMEINIMEFITEQAFILVPALYVLGLMLKQTKQIKDWTIPWILLVVGILGSIALIGLNANAVIQGILTAGVAVFGNQLIKQTTVKREIK</sequence>
<dbReference type="InterPro" id="IPR032111">
    <property type="entry name" value="Clostridium_phage_holin"/>
</dbReference>
<dbReference type="Proteomes" id="UP000001412">
    <property type="component" value="Chromosome"/>
</dbReference>
<dbReference type="Pfam" id="PF16079">
    <property type="entry name" value="Phage_holin_5_2"/>
    <property type="match status" value="1"/>
</dbReference>
<keyword evidence="3" id="KW-1185">Reference proteome</keyword>
<keyword evidence="1" id="KW-0472">Membrane</keyword>
<protein>
    <recommendedName>
        <fullName evidence="4">Holin</fullName>
    </recommendedName>
</protein>
<keyword evidence="1" id="KW-0812">Transmembrane</keyword>
<accession>Q894K3</accession>
<feature type="transmembrane region" description="Helical" evidence="1">
    <location>
        <begin position="32"/>
        <end position="53"/>
    </location>
</feature>
<dbReference type="EMBL" id="AE015927">
    <property type="protein sequence ID" value="AAO36089.1"/>
    <property type="molecule type" value="Genomic_DNA"/>
</dbReference>
<gene>
    <name evidence="2" type="ordered locus">CTC_01538</name>
</gene>
<evidence type="ECO:0000313" key="2">
    <source>
        <dbReference type="EMBL" id="AAO36089.1"/>
    </source>
</evidence>
<dbReference type="KEGG" id="ctc:CTC_01538"/>
<feature type="transmembrane region" description="Helical" evidence="1">
    <location>
        <begin position="65"/>
        <end position="83"/>
    </location>
</feature>
<organism evidence="2 3">
    <name type="scientific">Clostridium tetani (strain Massachusetts / E88)</name>
    <dbReference type="NCBI Taxonomy" id="212717"/>
    <lineage>
        <taxon>Bacteria</taxon>
        <taxon>Bacillati</taxon>
        <taxon>Bacillota</taxon>
        <taxon>Clostridia</taxon>
        <taxon>Eubacteriales</taxon>
        <taxon>Clostridiaceae</taxon>
        <taxon>Clostridium</taxon>
    </lineage>
</organism>
<dbReference type="HOGENOM" id="CLU_168120_1_0_9"/>
<dbReference type="AlphaFoldDB" id="Q894K3"/>
<evidence type="ECO:0000313" key="3">
    <source>
        <dbReference type="Proteomes" id="UP000001412"/>
    </source>
</evidence>